<evidence type="ECO:0000313" key="1">
    <source>
        <dbReference type="EMBL" id="MFD2185992.1"/>
    </source>
</evidence>
<name>A0ABW5AV60_9FLAO</name>
<sequence length="147" mass="16337">MISPKGKENGIGNKIINAPIACNGKASNINEYLERKTHHLFLFTGNKPAIESAYSTYDLFDYVVNNHLEKMNPIIVTKLVPMGLSDREIILDLDGELYDAFNIGNQPKMAVIDDNNMILGISETVTKSGLKVLINNILKNKSNNQKC</sequence>
<reference evidence="2" key="1">
    <citation type="journal article" date="2019" name="Int. J. Syst. Evol. Microbiol.">
        <title>The Global Catalogue of Microorganisms (GCM) 10K type strain sequencing project: providing services to taxonomists for standard genome sequencing and annotation.</title>
        <authorList>
            <consortium name="The Broad Institute Genomics Platform"/>
            <consortium name="The Broad Institute Genome Sequencing Center for Infectious Disease"/>
            <person name="Wu L."/>
            <person name="Ma J."/>
        </authorList>
    </citation>
    <scope>NUCLEOTIDE SEQUENCE [LARGE SCALE GENOMIC DNA]</scope>
    <source>
        <strain evidence="2">DT92</strain>
    </source>
</reference>
<comment type="caution">
    <text evidence="1">The sequence shown here is derived from an EMBL/GenBank/DDBJ whole genome shotgun (WGS) entry which is preliminary data.</text>
</comment>
<gene>
    <name evidence="1" type="ORF">ACFSJT_04250</name>
</gene>
<organism evidence="1 2">
    <name type="scientific">Aquimarina celericrescens</name>
    <dbReference type="NCBI Taxonomy" id="1964542"/>
    <lineage>
        <taxon>Bacteria</taxon>
        <taxon>Pseudomonadati</taxon>
        <taxon>Bacteroidota</taxon>
        <taxon>Flavobacteriia</taxon>
        <taxon>Flavobacteriales</taxon>
        <taxon>Flavobacteriaceae</taxon>
        <taxon>Aquimarina</taxon>
    </lineage>
</organism>
<accession>A0ABW5AV60</accession>
<dbReference type="RefSeq" id="WP_378318978.1">
    <property type="nucleotide sequence ID" value="NZ_JBHUHY010000003.1"/>
</dbReference>
<dbReference type="Proteomes" id="UP001597344">
    <property type="component" value="Unassembled WGS sequence"/>
</dbReference>
<proteinExistence type="predicted"/>
<keyword evidence="2" id="KW-1185">Reference proteome</keyword>
<protein>
    <submittedName>
        <fullName evidence="1">Uncharacterized protein</fullName>
    </submittedName>
</protein>
<dbReference type="EMBL" id="JBHUHY010000003">
    <property type="protein sequence ID" value="MFD2185992.1"/>
    <property type="molecule type" value="Genomic_DNA"/>
</dbReference>
<evidence type="ECO:0000313" key="2">
    <source>
        <dbReference type="Proteomes" id="UP001597344"/>
    </source>
</evidence>